<dbReference type="GO" id="GO:0030687">
    <property type="term" value="C:preribosome, large subunit precursor"/>
    <property type="evidence" value="ECO:0007669"/>
    <property type="project" value="TreeGrafter"/>
</dbReference>
<dbReference type="SMART" id="SM00320">
    <property type="entry name" value="WD40"/>
    <property type="match status" value="5"/>
</dbReference>
<dbReference type="VEuPathDB" id="FungiDB:CJI96_0003283"/>
<feature type="compositionally biased region" description="Basic and acidic residues" evidence="2">
    <location>
        <begin position="104"/>
        <end position="122"/>
    </location>
</feature>
<dbReference type="GO" id="GO:0070545">
    <property type="term" value="C:PeBoW complex"/>
    <property type="evidence" value="ECO:0007669"/>
    <property type="project" value="TreeGrafter"/>
</dbReference>
<dbReference type="VEuPathDB" id="FungiDB:CJJ09_002776"/>
<dbReference type="Proteomes" id="UP000230249">
    <property type="component" value="Unassembled WGS sequence"/>
</dbReference>
<reference evidence="5" key="2">
    <citation type="submission" date="2017-11" db="EMBL/GenBank/DDBJ databases">
        <title>Candida auris genome assembly and annotation.</title>
        <authorList>
            <person name="Munoz J.F."/>
            <person name="Gade L.G."/>
            <person name="Chow N.A."/>
            <person name="Litvintseva A.P."/>
            <person name="Loparev V.N."/>
            <person name="Cuomo C.A."/>
        </authorList>
    </citation>
    <scope>NUCLEOTIDE SEQUENCE</scope>
    <source>
        <strain evidence="5">B8441</strain>
    </source>
</reference>
<reference evidence="4" key="4">
    <citation type="submission" date="2024-03" db="EMBL/GenBank/DDBJ databases">
        <title>Improved genome assembly of Candida auris strain B8441 and annotation of B11205.</title>
        <authorList>
            <person name="Cauldron N.C."/>
            <person name="Shea T."/>
            <person name="Cuomo C.A."/>
        </authorList>
    </citation>
    <scope>NUCLEOTIDE SEQUENCE</scope>
    <source>
        <strain evidence="4">B8441</strain>
    </source>
</reference>
<dbReference type="InterPro" id="IPR036322">
    <property type="entry name" value="WD40_repeat_dom_sf"/>
</dbReference>
<reference evidence="5 6" key="1">
    <citation type="journal article" date="2017" name="Clin. Infect. Dis.">
        <title>Simultaneous emergence of multidrug-resistant Candida auris on 3 continents confirmed by whole-genome sequencing and epidemiological analyses.</title>
        <authorList>
            <person name="Lockhart S.R."/>
            <person name="Etienne K.A."/>
            <person name="Vallabhaneni S."/>
            <person name="Farooqi J."/>
            <person name="Chowdhary A."/>
            <person name="Govender N.P."/>
            <person name="Colombo A.L."/>
            <person name="Calvo B."/>
            <person name="Cuomo C.A."/>
            <person name="Desjardins C.A."/>
            <person name="Berkow E.L."/>
            <person name="Castanheira M."/>
            <person name="Magobo R.E."/>
            <person name="Jabeen K."/>
            <person name="Asghar R.J."/>
            <person name="Meis J.F."/>
            <person name="Jackson B."/>
            <person name="Chiller T."/>
            <person name="Litvintseva A.P."/>
        </authorList>
    </citation>
    <scope>NUCLEOTIDE SEQUENCE [LARGE SCALE GENOMIC DNA]</scope>
    <source>
        <strain evidence="5 6">B8441</strain>
    </source>
</reference>
<accession>A0A2H1A624</accession>
<dbReference type="OMA" id="WDRRQPN"/>
<dbReference type="PANTHER" id="PTHR19855">
    <property type="entry name" value="WD40 REPEAT PROTEIN 12, 37"/>
    <property type="match status" value="1"/>
</dbReference>
<feature type="repeat" description="WD" evidence="1">
    <location>
        <begin position="328"/>
        <end position="369"/>
    </location>
</feature>
<feature type="region of interest" description="Disordered" evidence="2">
    <location>
        <begin position="401"/>
        <end position="443"/>
    </location>
</feature>
<dbReference type="PROSITE" id="PS50294">
    <property type="entry name" value="WD_REPEATS_REGION"/>
    <property type="match status" value="1"/>
</dbReference>
<dbReference type="VEuPathDB" id="FungiDB:B9J08_000815"/>
<evidence type="ECO:0000313" key="6">
    <source>
        <dbReference type="Proteomes" id="UP000230249"/>
    </source>
</evidence>
<reference evidence="4 6" key="3">
    <citation type="journal article" date="2018" name="Nat. Commun.">
        <title>Genomic insights into multidrug-resistance, mating and virulence in Candida auris and related emerging species.</title>
        <authorList>
            <person name="Munoz J.F."/>
            <person name="Gade L."/>
            <person name="Chow N.A."/>
            <person name="Loparev V.N."/>
            <person name="Juieng P."/>
            <person name="Berkow E.L."/>
            <person name="Farrer R.A."/>
            <person name="Litvintseva A.P."/>
            <person name="Cuomo C.A."/>
        </authorList>
    </citation>
    <scope>GENOME REANNOTATION</scope>
    <source>
        <strain evidence="4 6">B8441</strain>
    </source>
</reference>
<dbReference type="SUPFAM" id="SSF50978">
    <property type="entry name" value="WD40 repeat-like"/>
    <property type="match status" value="1"/>
</dbReference>
<dbReference type="PANTHER" id="PTHR19855:SF11">
    <property type="entry name" value="RIBOSOME BIOGENESIS PROTEIN WDR12"/>
    <property type="match status" value="1"/>
</dbReference>
<feature type="compositionally biased region" description="Acidic residues" evidence="2">
    <location>
        <begin position="413"/>
        <end position="429"/>
    </location>
</feature>
<dbReference type="VEuPathDB" id="FungiDB:QG37_02719"/>
<gene>
    <name evidence="5" type="ORF">B9J08_000815</name>
    <name evidence="4" type="ORF">B9J08_02773</name>
</gene>
<feature type="repeat" description="WD" evidence="1">
    <location>
        <begin position="454"/>
        <end position="476"/>
    </location>
</feature>
<keyword evidence="1" id="KW-0853">WD repeat</keyword>
<evidence type="ECO:0000313" key="4">
    <source>
        <dbReference type="EMBL" id="KAK8441455.1"/>
    </source>
</evidence>
<feature type="compositionally biased region" description="Basic and acidic residues" evidence="2">
    <location>
        <begin position="430"/>
        <end position="443"/>
    </location>
</feature>
<comment type="caution">
    <text evidence="5">The sequence shown here is derived from an EMBL/GenBank/DDBJ whole genome shotgun (WGS) entry which is preliminary data.</text>
</comment>
<protein>
    <recommendedName>
        <fullName evidence="3">Transcription factor spt8 beta-propeller domain-containing protein</fullName>
    </recommendedName>
</protein>
<organism evidence="5">
    <name type="scientific">Candidozyma auris</name>
    <name type="common">Yeast</name>
    <name type="synonym">Candida auris</name>
    <dbReference type="NCBI Taxonomy" id="498019"/>
    <lineage>
        <taxon>Eukaryota</taxon>
        <taxon>Fungi</taxon>
        <taxon>Dikarya</taxon>
        <taxon>Ascomycota</taxon>
        <taxon>Saccharomycotina</taxon>
        <taxon>Pichiomycetes</taxon>
        <taxon>Metschnikowiaceae</taxon>
        <taxon>Candidozyma</taxon>
    </lineage>
</organism>
<evidence type="ECO:0000259" key="3">
    <source>
        <dbReference type="Pfam" id="PF23798"/>
    </source>
</evidence>
<dbReference type="VEuPathDB" id="FungiDB:CJI97_000833"/>
<dbReference type="VEuPathDB" id="FungiDB:CJJ07_005031"/>
<keyword evidence="6" id="KW-1185">Reference proteome</keyword>
<dbReference type="EMBL" id="PEKT02000002">
    <property type="protein sequence ID" value="PIS58321.1"/>
    <property type="molecule type" value="Genomic_DNA"/>
</dbReference>
<name>A0A2H1A624_CANAR</name>
<dbReference type="GO" id="GO:0042273">
    <property type="term" value="P:ribosomal large subunit biogenesis"/>
    <property type="evidence" value="ECO:0007669"/>
    <property type="project" value="TreeGrafter"/>
</dbReference>
<dbReference type="InterPro" id="IPR001680">
    <property type="entry name" value="WD40_rpt"/>
</dbReference>
<evidence type="ECO:0000256" key="2">
    <source>
        <dbReference type="SAM" id="MobiDB-lite"/>
    </source>
</evidence>
<dbReference type="Pfam" id="PF23798">
    <property type="entry name" value="Beta-prop_SPT8"/>
    <property type="match status" value="1"/>
</dbReference>
<feature type="compositionally biased region" description="Polar residues" evidence="2">
    <location>
        <begin position="137"/>
        <end position="151"/>
    </location>
</feature>
<dbReference type="AlphaFoldDB" id="A0A2H1A624"/>
<sequence>MSMDGDLFNVGENDEDMLDGDEDNDSYGMDVDEDNQNDEDEDGGDNNDNDNDNDNEQGNEDDDDDEDGGEDDDGEGEDGDDADDEYEKGRNDEEADASGQAGSVEEKKTENRDEAESKENGERSGSSTEIGDAASGSGVQKDTSSESSTADYKSIRQKAREGVKKATYFDISPMVACPYANQCHAFAVSEGPKWLLTGGEDGFIRKYDFIASIEGKAPLTVAQKHNLMDSITKAGVIGSYWENEQPQTKQQIMNSNPKIKPSDFTSGAISYEPKVNPVYALDVERNGYWCLSGLSSGGICLYTMIYNEGAIHHYFPHNEQKHSQHTMSNGHSDTISVLRLNFEQNRFLSGSWDKTIREWDLNTGNVVNLYKGSSGQISNIQYRPQGLGDITFEVDADLEPKNENSDVDSLFGDSDEDNDGEGDKDDMEEDKVAKANTKSDSRGKNKIVTSDTIFMSSSSDGTVNIWDARVSNGTAVLRIGVPEGVPPWCMTSSWSNDGDKIYVGRRNSTVEELSLRMPHKRGTGSTMVPNVSKCLQFPKISGPVSALSVMPNDNFLLCGSNDNIRLYNLSLYDDFAQETTVSKKRATPFFVIPGHHGGILSNLYVDDTGRFMISTSGNRGWGQSSYADAVLVYSIDYENQQ</sequence>
<feature type="compositionally biased region" description="Acidic residues" evidence="2">
    <location>
        <begin position="12"/>
        <end position="86"/>
    </location>
</feature>
<dbReference type="PROSITE" id="PS50082">
    <property type="entry name" value="WD_REPEATS_2"/>
    <property type="match status" value="2"/>
</dbReference>
<evidence type="ECO:0000256" key="1">
    <source>
        <dbReference type="PROSITE-ProRule" id="PRU00221"/>
    </source>
</evidence>
<dbReference type="STRING" id="498019.A0A2H1A624"/>
<dbReference type="EMBL" id="PEKT03000002">
    <property type="protein sequence ID" value="KAK8441455.1"/>
    <property type="molecule type" value="Genomic_DNA"/>
</dbReference>
<feature type="domain" description="Transcription factor spt8 beta-propeller" evidence="3">
    <location>
        <begin position="169"/>
        <end position="636"/>
    </location>
</feature>
<dbReference type="Gene3D" id="2.130.10.10">
    <property type="entry name" value="YVTN repeat-like/Quinoprotein amine dehydrogenase"/>
    <property type="match status" value="2"/>
</dbReference>
<evidence type="ECO:0000313" key="5">
    <source>
        <dbReference type="EMBL" id="PIS58321.1"/>
    </source>
</evidence>
<dbReference type="InterPro" id="IPR015943">
    <property type="entry name" value="WD40/YVTN_repeat-like_dom_sf"/>
</dbReference>
<dbReference type="InterPro" id="IPR057544">
    <property type="entry name" value="Beta-prop_SPT8"/>
</dbReference>
<feature type="region of interest" description="Disordered" evidence="2">
    <location>
        <begin position="1"/>
        <end position="156"/>
    </location>
</feature>
<proteinExistence type="predicted"/>